<organism evidence="1 2">
    <name type="scientific">Thioalkalivibrio sulfidiphilus (strain HL-EbGR7)</name>
    <dbReference type="NCBI Taxonomy" id="396588"/>
    <lineage>
        <taxon>Bacteria</taxon>
        <taxon>Pseudomonadati</taxon>
        <taxon>Pseudomonadota</taxon>
        <taxon>Gammaproteobacteria</taxon>
        <taxon>Chromatiales</taxon>
        <taxon>Ectothiorhodospiraceae</taxon>
        <taxon>Thioalkalivibrio</taxon>
    </lineage>
</organism>
<dbReference type="InterPro" id="IPR002837">
    <property type="entry name" value="DUF123"/>
</dbReference>
<reference evidence="1 2" key="1">
    <citation type="journal article" date="2011" name="Stand. Genomic Sci.">
        <title>Complete genome sequence of 'Thioalkalivibrio sulfidophilus' HL-EbGr7.</title>
        <authorList>
            <person name="Muyzer G."/>
            <person name="Sorokin D.Y."/>
            <person name="Mavromatis K."/>
            <person name="Lapidus A."/>
            <person name="Clum A."/>
            <person name="Ivanova N."/>
            <person name="Pati A."/>
            <person name="d'Haeseleer P."/>
            <person name="Woyke T."/>
            <person name="Kyrpides N.C."/>
        </authorList>
    </citation>
    <scope>NUCLEOTIDE SEQUENCE [LARGE SCALE GENOMIC DNA]</scope>
    <source>
        <strain evidence="1 2">HL-EbGR7</strain>
    </source>
</reference>
<dbReference type="EMBL" id="CP001339">
    <property type="protein sequence ID" value="ACL71377.1"/>
    <property type="molecule type" value="Genomic_DNA"/>
</dbReference>
<dbReference type="STRING" id="396588.Tgr7_0278"/>
<dbReference type="PANTHER" id="PTHR37460">
    <property type="entry name" value="ENDONUCLEASE III"/>
    <property type="match status" value="1"/>
</dbReference>
<dbReference type="HOGENOM" id="CLU_115699_0_1_6"/>
<gene>
    <name evidence="1" type="ordered locus">Tgr7_0278</name>
</gene>
<evidence type="ECO:0000313" key="1">
    <source>
        <dbReference type="EMBL" id="ACL71377.1"/>
    </source>
</evidence>
<dbReference type="PANTHER" id="PTHR37460:SF1">
    <property type="entry name" value="ENDONUCLEASE III"/>
    <property type="match status" value="1"/>
</dbReference>
<protein>
    <recommendedName>
        <fullName evidence="3">GIY-YIG domain-containing protein</fullName>
    </recommendedName>
</protein>
<accession>B8GU94</accession>
<proteinExistence type="predicted"/>
<name>B8GU94_THISH</name>
<dbReference type="OrthoDB" id="9811593at2"/>
<evidence type="ECO:0008006" key="3">
    <source>
        <dbReference type="Google" id="ProtNLM"/>
    </source>
</evidence>
<dbReference type="CDD" id="cd10441">
    <property type="entry name" value="GIY-YIG_COG1833"/>
    <property type="match status" value="1"/>
</dbReference>
<sequence length="125" mass="13775">MAGGKENATYQLLITVDQAIRVRVGRLGEFVFVPGYYVYTGSARRGMTSRLKRHLARDKGLRWHIDYLLASPHVTVVDVRILDQSECEANQRIAGMIPVPGFGASDCTAGCGAHLVEVRSVNWEG</sequence>
<dbReference type="AlphaFoldDB" id="B8GU94"/>
<dbReference type="Proteomes" id="UP000002383">
    <property type="component" value="Chromosome"/>
</dbReference>
<dbReference type="KEGG" id="tgr:Tgr7_0278"/>
<evidence type="ECO:0000313" key="2">
    <source>
        <dbReference type="Proteomes" id="UP000002383"/>
    </source>
</evidence>
<dbReference type="eggNOG" id="COG1833">
    <property type="taxonomic scope" value="Bacteria"/>
</dbReference>
<dbReference type="RefSeq" id="WP_012636866.1">
    <property type="nucleotide sequence ID" value="NC_011901.1"/>
</dbReference>
<dbReference type="Pfam" id="PF01986">
    <property type="entry name" value="DUF123"/>
    <property type="match status" value="1"/>
</dbReference>
<keyword evidence="2" id="KW-1185">Reference proteome</keyword>